<evidence type="ECO:0000313" key="3">
    <source>
        <dbReference type="EMBL" id="MFC4604598.1"/>
    </source>
</evidence>
<reference evidence="4" key="1">
    <citation type="journal article" date="2019" name="Int. J. Syst. Evol. Microbiol.">
        <title>The Global Catalogue of Microorganisms (GCM) 10K type strain sequencing project: providing services to taxonomists for standard genome sequencing and annotation.</title>
        <authorList>
            <consortium name="The Broad Institute Genomics Platform"/>
            <consortium name="The Broad Institute Genome Sequencing Center for Infectious Disease"/>
            <person name="Wu L."/>
            <person name="Ma J."/>
        </authorList>
    </citation>
    <scope>NUCLEOTIDE SEQUENCE [LARGE SCALE GENOMIC DNA]</scope>
    <source>
        <strain evidence="4">CCUG 54520</strain>
    </source>
</reference>
<evidence type="ECO:0000259" key="2">
    <source>
        <dbReference type="PROSITE" id="PS50043"/>
    </source>
</evidence>
<dbReference type="InterPro" id="IPR036388">
    <property type="entry name" value="WH-like_DNA-bd_sf"/>
</dbReference>
<dbReference type="InterPro" id="IPR039420">
    <property type="entry name" value="WalR-like"/>
</dbReference>
<dbReference type="RefSeq" id="WP_378417519.1">
    <property type="nucleotide sequence ID" value="NZ_JBHSFO010000005.1"/>
</dbReference>
<dbReference type="InterPro" id="IPR027417">
    <property type="entry name" value="P-loop_NTPase"/>
</dbReference>
<organism evidence="3 4">
    <name type="scientific">Rhodococcus kronopolitis</name>
    <dbReference type="NCBI Taxonomy" id="1460226"/>
    <lineage>
        <taxon>Bacteria</taxon>
        <taxon>Bacillati</taxon>
        <taxon>Actinomycetota</taxon>
        <taxon>Actinomycetes</taxon>
        <taxon>Mycobacteriales</taxon>
        <taxon>Nocardiaceae</taxon>
        <taxon>Rhodococcus</taxon>
    </lineage>
</organism>
<dbReference type="Pfam" id="PF00196">
    <property type="entry name" value="GerE"/>
    <property type="match status" value="1"/>
</dbReference>
<proteinExistence type="predicted"/>
<gene>
    <name evidence="3" type="ORF">ACFO6S_12955</name>
</gene>
<dbReference type="PANTHER" id="PTHR43214">
    <property type="entry name" value="TWO-COMPONENT RESPONSE REGULATOR"/>
    <property type="match status" value="1"/>
</dbReference>
<dbReference type="PANTHER" id="PTHR43214:SF42">
    <property type="entry name" value="TRANSCRIPTIONAL REGULATORY PROTEIN DESR"/>
    <property type="match status" value="1"/>
</dbReference>
<dbReference type="CDD" id="cd06170">
    <property type="entry name" value="LuxR_C_like"/>
    <property type="match status" value="1"/>
</dbReference>
<feature type="domain" description="HTH luxR-type" evidence="2">
    <location>
        <begin position="756"/>
        <end position="821"/>
    </location>
</feature>
<dbReference type="SUPFAM" id="SSF52540">
    <property type="entry name" value="P-loop containing nucleoside triphosphate hydrolases"/>
    <property type="match status" value="1"/>
</dbReference>
<keyword evidence="1" id="KW-0238">DNA-binding</keyword>
<evidence type="ECO:0000256" key="1">
    <source>
        <dbReference type="ARBA" id="ARBA00023125"/>
    </source>
</evidence>
<dbReference type="PRINTS" id="PR00038">
    <property type="entry name" value="HTHLUXR"/>
</dbReference>
<dbReference type="InterPro" id="IPR000792">
    <property type="entry name" value="Tscrpt_reg_LuxR_C"/>
</dbReference>
<keyword evidence="4" id="KW-1185">Reference proteome</keyword>
<dbReference type="EMBL" id="JBHSFO010000005">
    <property type="protein sequence ID" value="MFC4604598.1"/>
    <property type="molecule type" value="Genomic_DNA"/>
</dbReference>
<dbReference type="PROSITE" id="PS50043">
    <property type="entry name" value="HTH_LUXR_2"/>
    <property type="match status" value="1"/>
</dbReference>
<dbReference type="SMART" id="SM00421">
    <property type="entry name" value="HTH_LUXR"/>
    <property type="match status" value="1"/>
</dbReference>
<name>A0ABV9FU99_9NOCA</name>
<dbReference type="SUPFAM" id="SSF46894">
    <property type="entry name" value="C-terminal effector domain of the bipartite response regulators"/>
    <property type="match status" value="1"/>
</dbReference>
<comment type="caution">
    <text evidence="3">The sequence shown here is derived from an EMBL/GenBank/DDBJ whole genome shotgun (WGS) entry which is preliminary data.</text>
</comment>
<accession>A0ABV9FU99</accession>
<sequence>MLESLRGDALTPRPRLFERIAEGNPLTVIGGPLGSGKSALVHSWLATPQAADLRAVTFAAPDAVSGTAGFWDEVDAALRGSADDRAAVLVLDLPERIGARDARARIRALLRALPGLRVIVTTRVASEFATCSFPDVESTVILGTELAFTVEEVAASFVRAGVHLDRRAYREIHETVGGHAALVTSAVGLARAFDADFEYEWARAARSLDLAVDRYVYRRILDDPVLAPHRSFLLSTAVARTLTVEVALALTGDGARERISTLERAGVLVRAAGPLLDEWRYPAAYRASLVRAARAESGVRTLPQSAVLTAHFHEAGDLDEELFHAVDAGLWDRAASILRTHWVEMICTRPQLVWESLAALPPEALHGSPALVAARDLFRRWESDKTRPPHPAAVGVPRVSVAARERMALNTLQLILMRLAGEFGPAAELAARESESVLVLAPSCRDSVGEILPLLRLQWGITRQLAGDLAGAADELRLAYEGDAVPGAEFVPRNAAGALALNYALAGEYLHAERWLEAEARFGTVGGWVGPMVRVPGLVARALVAVGRSETERAAHTLAALGDPSDREELWGFVTYAHCLLALATGEAEHGLDRIRRATAVYGRWLAPGAVAGPLLASVEVELGSALGRASTARTGDAYGLDPVVALARARADFLAGDSRAAAEACVALGRRSDTWVRTRLEAVLLGAAALHDLGDGTAAGRAWRRAVAIAEQTGAVGAFSTVPAETVNALAAAERPAPGRWRSLDPGDRVEQFPAPIRWIRLTERESAVLRAVSGGATVAEVAVSLYVSPNTVKTQLQSMYRKLGVHTRAEAIRVAREIGLV</sequence>
<dbReference type="Gene3D" id="1.10.10.10">
    <property type="entry name" value="Winged helix-like DNA-binding domain superfamily/Winged helix DNA-binding domain"/>
    <property type="match status" value="1"/>
</dbReference>
<dbReference type="PROSITE" id="PS00622">
    <property type="entry name" value="HTH_LUXR_1"/>
    <property type="match status" value="1"/>
</dbReference>
<protein>
    <submittedName>
        <fullName evidence="3">LuxR C-terminal-related transcriptional regulator</fullName>
    </submittedName>
</protein>
<evidence type="ECO:0000313" key="4">
    <source>
        <dbReference type="Proteomes" id="UP001595914"/>
    </source>
</evidence>
<dbReference type="Proteomes" id="UP001595914">
    <property type="component" value="Unassembled WGS sequence"/>
</dbReference>
<dbReference type="InterPro" id="IPR016032">
    <property type="entry name" value="Sig_transdc_resp-reg_C-effctor"/>
</dbReference>